<gene>
    <name evidence="1" type="ORF">S01H1_75941</name>
</gene>
<dbReference type="EMBL" id="BARS01050924">
    <property type="protein sequence ID" value="GAG52376.1"/>
    <property type="molecule type" value="Genomic_DNA"/>
</dbReference>
<accession>X0ZWE1</accession>
<sequence length="144" mass="16453">MEVNYLTRIERKIEIKTSPTKIYEILNNDELETIWNIVVNESTTIAPDKYSIKSTVGDFISTITERVENEKITFSTEGSAFSKIGYIMSPKGDGSEVMIWGEIEDEKQEKMLLKAAEILLEGLKKFADFMEEGGNPDEFDKKKK</sequence>
<organism evidence="1">
    <name type="scientific">marine sediment metagenome</name>
    <dbReference type="NCBI Taxonomy" id="412755"/>
    <lineage>
        <taxon>unclassified sequences</taxon>
        <taxon>metagenomes</taxon>
        <taxon>ecological metagenomes</taxon>
    </lineage>
</organism>
<proteinExistence type="predicted"/>
<protein>
    <recommendedName>
        <fullName evidence="2">SRPBCC family protein</fullName>
    </recommendedName>
</protein>
<comment type="caution">
    <text evidence="1">The sequence shown here is derived from an EMBL/GenBank/DDBJ whole genome shotgun (WGS) entry which is preliminary data.</text>
</comment>
<evidence type="ECO:0008006" key="2">
    <source>
        <dbReference type="Google" id="ProtNLM"/>
    </source>
</evidence>
<reference evidence="1" key="1">
    <citation type="journal article" date="2014" name="Front. Microbiol.">
        <title>High frequency of phylogenetically diverse reductive dehalogenase-homologous genes in deep subseafloor sedimentary metagenomes.</title>
        <authorList>
            <person name="Kawai M."/>
            <person name="Futagami T."/>
            <person name="Toyoda A."/>
            <person name="Takaki Y."/>
            <person name="Nishi S."/>
            <person name="Hori S."/>
            <person name="Arai W."/>
            <person name="Tsubouchi T."/>
            <person name="Morono Y."/>
            <person name="Uchiyama I."/>
            <person name="Ito T."/>
            <person name="Fujiyama A."/>
            <person name="Inagaki F."/>
            <person name="Takami H."/>
        </authorList>
    </citation>
    <scope>NUCLEOTIDE SEQUENCE</scope>
    <source>
        <strain evidence="1">Expedition CK06-06</strain>
    </source>
</reference>
<name>X0ZWE1_9ZZZZ</name>
<dbReference type="SUPFAM" id="SSF55961">
    <property type="entry name" value="Bet v1-like"/>
    <property type="match status" value="1"/>
</dbReference>
<dbReference type="AlphaFoldDB" id="X0ZWE1"/>
<evidence type="ECO:0000313" key="1">
    <source>
        <dbReference type="EMBL" id="GAG52376.1"/>
    </source>
</evidence>